<comment type="caution">
    <text evidence="13">The sequence shown here is derived from an EMBL/GenBank/DDBJ whole genome shotgun (WGS) entry which is preliminary data.</text>
</comment>
<dbReference type="InterPro" id="IPR036615">
    <property type="entry name" value="Mur_ligase_C_dom_sf"/>
</dbReference>
<dbReference type="InterPro" id="IPR000713">
    <property type="entry name" value="Mur_ligase_N"/>
</dbReference>
<feature type="binding site" evidence="7">
    <location>
        <position position="641"/>
    </location>
    <ligand>
        <name>meso-2,6-diaminopimelate</name>
        <dbReference type="ChEBI" id="CHEBI:57791"/>
    </ligand>
</feature>
<feature type="binding site" evidence="7">
    <location>
        <position position="637"/>
    </location>
    <ligand>
        <name>meso-2,6-diaminopimelate</name>
        <dbReference type="ChEBI" id="CHEBI:57791"/>
    </ligand>
</feature>
<dbReference type="PANTHER" id="PTHR23135:SF4">
    <property type="entry name" value="UDP-N-ACETYLMURAMOYL-L-ALANYL-D-GLUTAMATE--2,6-DIAMINOPIMELATE LIGASE MURE HOMOLOG, CHLOROPLASTIC"/>
    <property type="match status" value="1"/>
</dbReference>
<evidence type="ECO:0000256" key="3">
    <source>
        <dbReference type="ARBA" id="ARBA00022960"/>
    </source>
</evidence>
<dbReference type="Gene3D" id="3.90.190.20">
    <property type="entry name" value="Mur ligase, C-terminal domain"/>
    <property type="match status" value="1"/>
</dbReference>
<dbReference type="AlphaFoldDB" id="A0A3D4V6D5"/>
<dbReference type="EMBL" id="DPIY01000004">
    <property type="protein sequence ID" value="HCT56208.1"/>
    <property type="molecule type" value="Genomic_DNA"/>
</dbReference>
<evidence type="ECO:0000256" key="7">
    <source>
        <dbReference type="HAMAP-Rule" id="MF_00208"/>
    </source>
</evidence>
<dbReference type="GO" id="GO:0051301">
    <property type="term" value="P:cell division"/>
    <property type="evidence" value="ECO:0007669"/>
    <property type="project" value="UniProtKB-KW"/>
</dbReference>
<feature type="binding site" evidence="7">
    <location>
        <position position="353"/>
    </location>
    <ligand>
        <name>UDP-N-acetyl-alpha-D-muramoyl-L-alanyl-D-glutamate</name>
        <dbReference type="ChEBI" id="CHEBI:83900"/>
    </ligand>
</feature>
<keyword evidence="2 7" id="KW-0132">Cell division</keyword>
<comment type="similarity">
    <text evidence="1 7">Belongs to the MurCDEF family. MurE subfamily.</text>
</comment>
<dbReference type="GO" id="GO:0008765">
    <property type="term" value="F:UDP-N-acetylmuramoylalanyl-D-glutamate-2,6-diaminopimelate ligase activity"/>
    <property type="evidence" value="ECO:0007669"/>
    <property type="project" value="UniProtKB-UniRule"/>
</dbReference>
<feature type="binding site" evidence="7">
    <location>
        <position position="355"/>
    </location>
    <ligand>
        <name>UDP-N-acetyl-alpha-D-muramoyl-L-alanyl-D-glutamate</name>
        <dbReference type="ChEBI" id="CHEBI:83900"/>
    </ligand>
</feature>
<dbReference type="InterPro" id="IPR004101">
    <property type="entry name" value="Mur_ligase_C"/>
</dbReference>
<dbReference type="InterPro" id="IPR005761">
    <property type="entry name" value="UDP-N-AcMur-Glu-dNH2Pim_ligase"/>
</dbReference>
<dbReference type="InterPro" id="IPR013221">
    <property type="entry name" value="Mur_ligase_cen"/>
</dbReference>
<feature type="binding site" evidence="7">
    <location>
        <position position="347"/>
    </location>
    <ligand>
        <name>UDP-N-acetyl-alpha-D-muramoyl-L-alanyl-D-glutamate</name>
        <dbReference type="ChEBI" id="CHEBI:83900"/>
    </ligand>
</feature>
<dbReference type="GO" id="GO:0005524">
    <property type="term" value="F:ATP binding"/>
    <property type="evidence" value="ECO:0007669"/>
    <property type="project" value="UniProtKB-UniRule"/>
</dbReference>
<organism evidence="13 14">
    <name type="scientific">Gemmatimonas aurantiaca</name>
    <dbReference type="NCBI Taxonomy" id="173480"/>
    <lineage>
        <taxon>Bacteria</taxon>
        <taxon>Pseudomonadati</taxon>
        <taxon>Gemmatimonadota</taxon>
        <taxon>Gemmatimonadia</taxon>
        <taxon>Gemmatimonadales</taxon>
        <taxon>Gemmatimonadaceae</taxon>
        <taxon>Gemmatimonas</taxon>
    </lineage>
</organism>
<feature type="compositionally biased region" description="Basic residues" evidence="9">
    <location>
        <begin position="74"/>
        <end position="97"/>
    </location>
</feature>
<evidence type="ECO:0000313" key="13">
    <source>
        <dbReference type="EMBL" id="HCT56208.1"/>
    </source>
</evidence>
<comment type="catalytic activity">
    <reaction evidence="7">
        <text>UDP-N-acetyl-alpha-D-muramoyl-L-alanyl-D-glutamate + meso-2,6-diaminopimelate + ATP = UDP-N-acetyl-alpha-D-muramoyl-L-alanyl-gamma-D-glutamyl-meso-2,6-diaminopimelate + ADP + phosphate + H(+)</text>
        <dbReference type="Rhea" id="RHEA:23676"/>
        <dbReference type="ChEBI" id="CHEBI:15378"/>
        <dbReference type="ChEBI" id="CHEBI:30616"/>
        <dbReference type="ChEBI" id="CHEBI:43474"/>
        <dbReference type="ChEBI" id="CHEBI:57791"/>
        <dbReference type="ChEBI" id="CHEBI:83900"/>
        <dbReference type="ChEBI" id="CHEBI:83905"/>
        <dbReference type="ChEBI" id="CHEBI:456216"/>
        <dbReference type="EC" id="6.3.2.13"/>
    </reaction>
</comment>
<keyword evidence="7" id="KW-0460">Magnesium</keyword>
<feature type="binding site" evidence="7">
    <location>
        <position position="193"/>
    </location>
    <ligand>
        <name>UDP-N-acetyl-alpha-D-muramoyl-L-alanyl-D-glutamate</name>
        <dbReference type="ChEBI" id="CHEBI:83900"/>
    </ligand>
</feature>
<evidence type="ECO:0000256" key="9">
    <source>
        <dbReference type="SAM" id="MobiDB-lite"/>
    </source>
</evidence>
<keyword evidence="6 7" id="KW-0961">Cell wall biogenesis/degradation</keyword>
<accession>A0A3D4V6D5</accession>
<dbReference type="InterPro" id="IPR035911">
    <property type="entry name" value="MurE/MurF_N"/>
</dbReference>
<dbReference type="HAMAP" id="MF_00208">
    <property type="entry name" value="MurE"/>
    <property type="match status" value="1"/>
</dbReference>
<dbReference type="SUPFAM" id="SSF63418">
    <property type="entry name" value="MurE/MurF N-terminal domain"/>
    <property type="match status" value="1"/>
</dbReference>
<dbReference type="Gene3D" id="3.40.1390.10">
    <property type="entry name" value="MurE/MurF, N-terminal domain"/>
    <property type="match status" value="1"/>
</dbReference>
<evidence type="ECO:0000256" key="2">
    <source>
        <dbReference type="ARBA" id="ARBA00022618"/>
    </source>
</evidence>
<evidence type="ECO:0000256" key="5">
    <source>
        <dbReference type="ARBA" id="ARBA00023306"/>
    </source>
</evidence>
<dbReference type="UniPathway" id="UPA00219"/>
<dbReference type="PANTHER" id="PTHR23135">
    <property type="entry name" value="MUR LIGASE FAMILY MEMBER"/>
    <property type="match status" value="1"/>
</dbReference>
<dbReference type="GO" id="GO:0009252">
    <property type="term" value="P:peptidoglycan biosynthetic process"/>
    <property type="evidence" value="ECO:0007669"/>
    <property type="project" value="UniProtKB-UniRule"/>
</dbReference>
<feature type="domain" description="Mur ligase C-terminal" evidence="11">
    <location>
        <begin position="510"/>
        <end position="639"/>
    </location>
</feature>
<comment type="pathway">
    <text evidence="7 8">Cell wall biogenesis; peptidoglycan biosynthesis.</text>
</comment>
<feature type="region of interest" description="Disordered" evidence="9">
    <location>
        <begin position="36"/>
        <end position="132"/>
    </location>
</feature>
<dbReference type="GO" id="GO:0071555">
    <property type="term" value="P:cell wall organization"/>
    <property type="evidence" value="ECO:0007669"/>
    <property type="project" value="UniProtKB-KW"/>
</dbReference>
<keyword evidence="5 7" id="KW-0131">Cell cycle</keyword>
<keyword evidence="3 7" id="KW-0133">Cell shape</keyword>
<dbReference type="Pfam" id="PF02875">
    <property type="entry name" value="Mur_ligase_C"/>
    <property type="match status" value="1"/>
</dbReference>
<keyword evidence="7" id="KW-0067">ATP-binding</keyword>
<comment type="PTM">
    <text evidence="7">Carboxylation is probably crucial for Mg(2+) binding and, consequently, for the gamma-phosphate positioning of ATP.</text>
</comment>
<dbReference type="GO" id="GO:0000287">
    <property type="term" value="F:magnesium ion binding"/>
    <property type="evidence" value="ECO:0007669"/>
    <property type="project" value="UniProtKB-UniRule"/>
</dbReference>
<feature type="modified residue" description="N6-carboxylysine" evidence="7">
    <location>
        <position position="387"/>
    </location>
</feature>
<comment type="cofactor">
    <cofactor evidence="7">
        <name>Mg(2+)</name>
        <dbReference type="ChEBI" id="CHEBI:18420"/>
    </cofactor>
</comment>
<feature type="binding site" evidence="7">
    <location>
        <begin position="274"/>
        <end position="280"/>
    </location>
    <ligand>
        <name>ATP</name>
        <dbReference type="ChEBI" id="CHEBI:30616"/>
    </ligand>
</feature>
<feature type="domain" description="Mur ligase N-terminal catalytic" evidence="10">
    <location>
        <begin position="192"/>
        <end position="257"/>
    </location>
</feature>
<dbReference type="GO" id="GO:0008360">
    <property type="term" value="P:regulation of cell shape"/>
    <property type="evidence" value="ECO:0007669"/>
    <property type="project" value="UniProtKB-KW"/>
</dbReference>
<evidence type="ECO:0000259" key="10">
    <source>
        <dbReference type="Pfam" id="PF01225"/>
    </source>
</evidence>
<evidence type="ECO:0000259" key="12">
    <source>
        <dbReference type="Pfam" id="PF08245"/>
    </source>
</evidence>
<dbReference type="SUPFAM" id="SSF53244">
    <property type="entry name" value="MurD-like peptide ligases, peptide-binding domain"/>
    <property type="match status" value="1"/>
</dbReference>
<keyword evidence="4 7" id="KW-0573">Peptidoglycan synthesis</keyword>
<gene>
    <name evidence="7" type="primary">murE</name>
    <name evidence="13" type="ORF">DGD08_03235</name>
</gene>
<dbReference type="NCBIfam" id="NF001126">
    <property type="entry name" value="PRK00139.1-4"/>
    <property type="match status" value="1"/>
</dbReference>
<protein>
    <recommendedName>
        <fullName evidence="7">UDP-N-acetylmuramoyl-L-alanyl-D-glutamate--2,6-diaminopimelate ligase</fullName>
        <ecNumber evidence="7">6.3.2.13</ecNumber>
    </recommendedName>
    <alternativeName>
        <fullName evidence="7">Meso-A2pm-adding enzyme</fullName>
    </alternativeName>
    <alternativeName>
        <fullName evidence="7">Meso-diaminopimelate-adding enzyme</fullName>
    </alternativeName>
    <alternativeName>
        <fullName evidence="7">UDP-MurNAc-L-Ala-D-Glu:meso-diaminopimelate ligase</fullName>
    </alternativeName>
    <alternativeName>
        <fullName evidence="7">UDP-MurNAc-tripeptide synthetase</fullName>
    </alternativeName>
    <alternativeName>
        <fullName evidence="7">UDP-N-acetylmuramyl-tripeptide synthetase</fullName>
    </alternativeName>
</protein>
<feature type="binding site" evidence="7">
    <location>
        <begin position="587"/>
        <end position="590"/>
    </location>
    <ligand>
        <name>meso-2,6-diaminopimelate</name>
        <dbReference type="ChEBI" id="CHEBI:57791"/>
    </ligand>
</feature>
<reference evidence="13 14" key="1">
    <citation type="journal article" date="2018" name="Nat. Biotechnol.">
        <title>A standardized bacterial taxonomy based on genome phylogeny substantially revises the tree of life.</title>
        <authorList>
            <person name="Parks D.H."/>
            <person name="Chuvochina M."/>
            <person name="Waite D.W."/>
            <person name="Rinke C."/>
            <person name="Skarshewski A."/>
            <person name="Chaumeil P.A."/>
            <person name="Hugenholtz P."/>
        </authorList>
    </citation>
    <scope>NUCLEOTIDE SEQUENCE [LARGE SCALE GENOMIC DNA]</scope>
    <source>
        <strain evidence="13">UBA8844</strain>
    </source>
</reference>
<feature type="binding site" evidence="7">
    <location>
        <position position="563"/>
    </location>
    <ligand>
        <name>meso-2,6-diaminopimelate</name>
        <dbReference type="ChEBI" id="CHEBI:57791"/>
    </ligand>
</feature>
<proteinExistence type="inferred from homology"/>
<evidence type="ECO:0000256" key="8">
    <source>
        <dbReference type="RuleBase" id="RU004135"/>
    </source>
</evidence>
<name>A0A3D4V6D5_9BACT</name>
<comment type="subcellular location">
    <subcellularLocation>
        <location evidence="7 8">Cytoplasm</location>
    </subcellularLocation>
</comment>
<dbReference type="Pfam" id="PF01225">
    <property type="entry name" value="Mur_ligase"/>
    <property type="match status" value="1"/>
</dbReference>
<dbReference type="InterPro" id="IPR036565">
    <property type="entry name" value="Mur-like_cat_sf"/>
</dbReference>
<feature type="binding site" evidence="7">
    <location>
        <begin position="320"/>
        <end position="321"/>
    </location>
    <ligand>
        <name>UDP-N-acetyl-alpha-D-muramoyl-L-alanyl-D-glutamate</name>
        <dbReference type="ChEBI" id="CHEBI:83900"/>
    </ligand>
</feature>
<sequence length="673" mass="72955">MRAMVMRGTPMCAHVLLRAPHCGAAPPCCSKYRASLWPPRRGPLRRRPLPVQKLEARLPQNHRPLGRRLDLLPSHRRSRPQNRRRSRPRNPPPRRRQNPLAGPRRGAPRKPRDRAPLARPSHVPGLPRLARRRAVPAQRIATDMHATPTSESDQSTDAPVPVARILDALRDAGQLRAVNGALPVSIVDLVDDSRRVTSGSAFLAVKGAMQDGHAWLPKAKDAGATLAIVEDEAAARVIDMPAIVVHDGRRSAALAAAAFHHWPARAIQFTAVTGTNGKTTTVGLLRHLLDVAGQRAASIGTLGVLIGSAGEEMPGGGGLTTPGPVELQRVLRVLADRGVTRVAMETSSHALHQHRVDGVHFAAAVFTNLTRDHLDYHGTMEAYRDAKLELLSLLAPDGVACFNIDDVTWQHTVAEMDVSGSQASAPRRTTFSALQDADVTAHDVVYDATGSRFELRVRTAQGTTQHQVTLPLIGDFNVANALGAAAGALAMGITPQDVADGLSQSPQVPGRLERLRTEPTVLRDYAHTPDALERALLAVRPFTMRPDGAPSRLIVVFGCGGDRDRGKRPVMGSIAERLADVTIVTSDNPRTEDPERILDDIEAGMTRRDHQRIVDRRDAIAAALRMASAHDVVVLAGKGHETYQIRGTTSYPFDERIIVQELWDAMTQGGDDS</sequence>
<dbReference type="NCBIfam" id="TIGR01085">
    <property type="entry name" value="murE"/>
    <property type="match status" value="1"/>
</dbReference>
<keyword evidence="7" id="KW-0963">Cytoplasm</keyword>
<comment type="function">
    <text evidence="7">Catalyzes the addition of meso-diaminopimelic acid to the nucleotide precursor UDP-N-acetylmuramoyl-L-alanyl-D-glutamate (UMAG) in the biosynthesis of bacterial cell-wall peptidoglycan.</text>
</comment>
<keyword evidence="7 13" id="KW-0436">Ligase</keyword>
<dbReference type="Proteomes" id="UP000264071">
    <property type="component" value="Unassembled WGS sequence"/>
</dbReference>
<feature type="domain" description="Mur ligase central" evidence="12">
    <location>
        <begin position="272"/>
        <end position="486"/>
    </location>
</feature>
<comment type="caution">
    <text evidence="7">Lacks conserved residue(s) required for the propagation of feature annotation.</text>
</comment>
<evidence type="ECO:0000313" key="14">
    <source>
        <dbReference type="Proteomes" id="UP000264071"/>
    </source>
</evidence>
<evidence type="ECO:0000256" key="1">
    <source>
        <dbReference type="ARBA" id="ARBA00005898"/>
    </source>
</evidence>
<feature type="short sequence motif" description="Meso-diaminopimelate recognition motif" evidence="7">
    <location>
        <begin position="587"/>
        <end position="590"/>
    </location>
</feature>
<dbReference type="GO" id="GO:0005737">
    <property type="term" value="C:cytoplasm"/>
    <property type="evidence" value="ECO:0007669"/>
    <property type="project" value="UniProtKB-SubCell"/>
</dbReference>
<dbReference type="Gene3D" id="3.40.1190.10">
    <property type="entry name" value="Mur-like, catalytic domain"/>
    <property type="match status" value="1"/>
</dbReference>
<dbReference type="Pfam" id="PF08245">
    <property type="entry name" value="Mur_ligase_M"/>
    <property type="match status" value="1"/>
</dbReference>
<dbReference type="EC" id="6.3.2.13" evidence="7"/>
<evidence type="ECO:0000256" key="6">
    <source>
        <dbReference type="ARBA" id="ARBA00023316"/>
    </source>
</evidence>
<evidence type="ECO:0000259" key="11">
    <source>
        <dbReference type="Pfam" id="PF02875"/>
    </source>
</evidence>
<keyword evidence="7" id="KW-0547">Nucleotide-binding</keyword>
<evidence type="ECO:0000256" key="4">
    <source>
        <dbReference type="ARBA" id="ARBA00022984"/>
    </source>
</evidence>
<dbReference type="SUPFAM" id="SSF53623">
    <property type="entry name" value="MurD-like peptide ligases, catalytic domain"/>
    <property type="match status" value="1"/>
</dbReference>